<feature type="signal peptide" evidence="1">
    <location>
        <begin position="1"/>
        <end position="35"/>
    </location>
</feature>
<comment type="caution">
    <text evidence="2">The sequence shown here is derived from an EMBL/GenBank/DDBJ whole genome shotgun (WGS) entry which is preliminary data.</text>
</comment>
<name>A0A1E3W3A0_9HYPH</name>
<evidence type="ECO:0000256" key="1">
    <source>
        <dbReference type="SAM" id="SignalP"/>
    </source>
</evidence>
<gene>
    <name evidence="2" type="ORF">AUC68_01110</name>
</gene>
<keyword evidence="1" id="KW-0732">Signal</keyword>
<organism evidence="2 3">
    <name type="scientific">Methyloceanibacter methanicus</name>
    <dbReference type="NCBI Taxonomy" id="1774968"/>
    <lineage>
        <taxon>Bacteria</taxon>
        <taxon>Pseudomonadati</taxon>
        <taxon>Pseudomonadota</taxon>
        <taxon>Alphaproteobacteria</taxon>
        <taxon>Hyphomicrobiales</taxon>
        <taxon>Hyphomicrobiaceae</taxon>
        <taxon>Methyloceanibacter</taxon>
    </lineage>
</organism>
<reference evidence="2 3" key="1">
    <citation type="journal article" date="2016" name="Environ. Microbiol.">
        <title>New Methyloceanibacter diversity from North Sea sediments includes methanotroph containing solely the soluble methane monooxygenase.</title>
        <authorList>
            <person name="Vekeman B."/>
            <person name="Kerckhof F.M."/>
            <person name="Cremers G."/>
            <person name="de Vos P."/>
            <person name="Vandamme P."/>
            <person name="Boon N."/>
            <person name="Op den Camp H.J."/>
            <person name="Heylen K."/>
        </authorList>
    </citation>
    <scope>NUCLEOTIDE SEQUENCE [LARGE SCALE GENOMIC DNA]</scope>
    <source>
        <strain evidence="2 3">R-67174</strain>
    </source>
</reference>
<dbReference type="EMBL" id="LPWG01000008">
    <property type="protein sequence ID" value="ODS00276.1"/>
    <property type="molecule type" value="Genomic_DNA"/>
</dbReference>
<proteinExistence type="predicted"/>
<evidence type="ECO:0008006" key="4">
    <source>
        <dbReference type="Google" id="ProtNLM"/>
    </source>
</evidence>
<keyword evidence="3" id="KW-1185">Reference proteome</keyword>
<feature type="chain" id="PRO_5009138954" description="CopC domain-containing protein" evidence="1">
    <location>
        <begin position="36"/>
        <end position="202"/>
    </location>
</feature>
<accession>A0A1E3W3A0</accession>
<dbReference type="AlphaFoldDB" id="A0A1E3W3A0"/>
<dbReference type="Proteomes" id="UP000094501">
    <property type="component" value="Unassembled WGS sequence"/>
</dbReference>
<protein>
    <recommendedName>
        <fullName evidence="4">CopC domain-containing protein</fullName>
    </recommendedName>
</protein>
<evidence type="ECO:0000313" key="2">
    <source>
        <dbReference type="EMBL" id="ODS00276.1"/>
    </source>
</evidence>
<evidence type="ECO:0000313" key="3">
    <source>
        <dbReference type="Proteomes" id="UP000094501"/>
    </source>
</evidence>
<sequence length="202" mass="21412">MPGGRPMNLRSCVNGICCSIGSVAIALVLSSPGWAETPEANENADIELLFVQTSPRIEADTEAKKIRLVDVNQQSLYFSDRPVRVAGHIPMAAYMKEWTEAPDDFNDDPPNATLSVYEPGKKENSVVVIELLNPVVDGKDLVYDYNLIEGEMPKGGEHAALFIDRIGPGGGVGLGFHGVGVGLRGPGVAGWPGVAVRAAASE</sequence>